<dbReference type="PANTHER" id="PTHR30185:SF15">
    <property type="entry name" value="CRYPTIC BETA-GLUCOSIDE BGL OPERON ANTITERMINATOR"/>
    <property type="match status" value="1"/>
</dbReference>
<evidence type="ECO:0000313" key="3">
    <source>
        <dbReference type="EMBL" id="SES02940.1"/>
    </source>
</evidence>
<dbReference type="GO" id="GO:0003723">
    <property type="term" value="F:RNA binding"/>
    <property type="evidence" value="ECO:0007669"/>
    <property type="project" value="InterPro"/>
</dbReference>
<dbReference type="Pfam" id="PF03123">
    <property type="entry name" value="CAT_RBD"/>
    <property type="match status" value="1"/>
</dbReference>
<dbReference type="GO" id="GO:0006355">
    <property type="term" value="P:regulation of DNA-templated transcription"/>
    <property type="evidence" value="ECO:0007669"/>
    <property type="project" value="InterPro"/>
</dbReference>
<dbReference type="Gene3D" id="1.10.1790.10">
    <property type="entry name" value="PRD domain"/>
    <property type="match status" value="2"/>
</dbReference>
<dbReference type="EMBL" id="FOHA01000019">
    <property type="protein sequence ID" value="SES02940.1"/>
    <property type="molecule type" value="Genomic_DNA"/>
</dbReference>
<proteinExistence type="predicted"/>
<name>A0A1H9TZU4_9LACT</name>
<dbReference type="PANTHER" id="PTHR30185">
    <property type="entry name" value="CRYPTIC BETA-GLUCOSIDE BGL OPERON ANTITERMINATOR"/>
    <property type="match status" value="1"/>
</dbReference>
<feature type="domain" description="PRD" evidence="2">
    <location>
        <begin position="171"/>
        <end position="281"/>
    </location>
</feature>
<dbReference type="InterPro" id="IPR004341">
    <property type="entry name" value="CAT_RNA-bd_dom"/>
</dbReference>
<keyword evidence="1" id="KW-0677">Repeat</keyword>
<dbReference type="InterPro" id="IPR036634">
    <property type="entry name" value="PRD_sf"/>
</dbReference>
<gene>
    <name evidence="3" type="ORF">SAMN04488559_11927</name>
</gene>
<evidence type="ECO:0000313" key="4">
    <source>
        <dbReference type="Proteomes" id="UP000198948"/>
    </source>
</evidence>
<evidence type="ECO:0000259" key="2">
    <source>
        <dbReference type="PROSITE" id="PS51372"/>
    </source>
</evidence>
<dbReference type="InterPro" id="IPR050661">
    <property type="entry name" value="BglG_antiterminators"/>
</dbReference>
<dbReference type="Gene3D" id="2.30.24.10">
    <property type="entry name" value="CAT RNA-binding domain"/>
    <property type="match status" value="1"/>
</dbReference>
<dbReference type="OrthoDB" id="9813552at2"/>
<keyword evidence="4" id="KW-1185">Reference proteome</keyword>
<dbReference type="RefSeq" id="WP_092653594.1">
    <property type="nucleotide sequence ID" value="NZ_FOHA01000019.1"/>
</dbReference>
<sequence>MRIEKVLNNNVVLASNAENKEIVVMGRGLAFQKKAGDEIDQAKIEKTFIMETQELMEKLSELLKGIPPLHLEIADEIVQYAQEELHTKLSDNIYLTLTDHIHFAVIRYEQEMGLKNVLLWEIKKFYPDEFAIGDYALKIIKEKLNLTLNEDEAGFIAMHIVNARQDGQEMQDTVAMTEIVNNAVNIVSYHYGIRLDESSLNYTRFITHLKYFAQRMVKKEIIPSGDDFLYEQVQIKYPKAFECANKINYYLQETYHTTLTKDEQVYLTIHIYRVTEGTETKKEKS</sequence>
<reference evidence="3 4" key="1">
    <citation type="submission" date="2016-10" db="EMBL/GenBank/DDBJ databases">
        <authorList>
            <person name="de Groot N.N."/>
        </authorList>
    </citation>
    <scope>NUCLEOTIDE SEQUENCE [LARGE SCALE GENOMIC DNA]</scope>
    <source>
        <strain evidence="3 4">DSM 13760</strain>
    </source>
</reference>
<dbReference type="Proteomes" id="UP000198948">
    <property type="component" value="Unassembled WGS sequence"/>
</dbReference>
<dbReference type="Pfam" id="PF00874">
    <property type="entry name" value="PRD"/>
    <property type="match status" value="2"/>
</dbReference>
<evidence type="ECO:0000256" key="1">
    <source>
        <dbReference type="ARBA" id="ARBA00022737"/>
    </source>
</evidence>
<dbReference type="PROSITE" id="PS51372">
    <property type="entry name" value="PRD_2"/>
    <property type="match status" value="2"/>
</dbReference>
<organism evidence="3 4">
    <name type="scientific">Isobaculum melis</name>
    <dbReference type="NCBI Taxonomy" id="142588"/>
    <lineage>
        <taxon>Bacteria</taxon>
        <taxon>Bacillati</taxon>
        <taxon>Bacillota</taxon>
        <taxon>Bacilli</taxon>
        <taxon>Lactobacillales</taxon>
        <taxon>Carnobacteriaceae</taxon>
        <taxon>Isobaculum</taxon>
    </lineage>
</organism>
<dbReference type="AlphaFoldDB" id="A0A1H9TZU4"/>
<dbReference type="InterPro" id="IPR011608">
    <property type="entry name" value="PRD"/>
</dbReference>
<dbReference type="SMART" id="SM01061">
    <property type="entry name" value="CAT_RBD"/>
    <property type="match status" value="1"/>
</dbReference>
<dbReference type="NCBIfam" id="NF046042">
    <property type="entry name" value="LicT"/>
    <property type="match status" value="1"/>
</dbReference>
<accession>A0A1H9TZU4</accession>
<protein>
    <submittedName>
        <fullName evidence="3">Transcriptional antiterminator, BglG family</fullName>
    </submittedName>
</protein>
<feature type="domain" description="PRD" evidence="2">
    <location>
        <begin position="65"/>
        <end position="170"/>
    </location>
</feature>
<dbReference type="SUPFAM" id="SSF50151">
    <property type="entry name" value="SacY-like RNA-binding domain"/>
    <property type="match status" value="1"/>
</dbReference>
<dbReference type="STRING" id="142588.SAMN04488559_11927"/>
<dbReference type="InterPro" id="IPR036650">
    <property type="entry name" value="CAT_RNA-bd_dom_sf"/>
</dbReference>
<dbReference type="SUPFAM" id="SSF63520">
    <property type="entry name" value="PTS-regulatory domain, PRD"/>
    <property type="match status" value="2"/>
</dbReference>